<organism evidence="11">
    <name type="scientific">Absidia glauca</name>
    <name type="common">Pin mould</name>
    <dbReference type="NCBI Taxonomy" id="4829"/>
    <lineage>
        <taxon>Eukaryota</taxon>
        <taxon>Fungi</taxon>
        <taxon>Fungi incertae sedis</taxon>
        <taxon>Mucoromycota</taxon>
        <taxon>Mucoromycotina</taxon>
        <taxon>Mucoromycetes</taxon>
        <taxon>Mucorales</taxon>
        <taxon>Cunninghamellaceae</taxon>
        <taxon>Absidia</taxon>
    </lineage>
</organism>
<evidence type="ECO:0000313" key="12">
    <source>
        <dbReference type="Proteomes" id="UP000078561"/>
    </source>
</evidence>
<protein>
    <recommendedName>
        <fullName evidence="13">Mitochondrial carrier protein</fullName>
    </recommendedName>
</protein>
<evidence type="ECO:0000256" key="4">
    <source>
        <dbReference type="ARBA" id="ARBA00022692"/>
    </source>
</evidence>
<dbReference type="InterPro" id="IPR018108">
    <property type="entry name" value="MCP_transmembrane"/>
</dbReference>
<keyword evidence="12" id="KW-1185">Reference proteome</keyword>
<dbReference type="PANTHER" id="PTHR45624:SF9">
    <property type="entry name" value="CARRIER PROTEIN, PUTATIVE (AFU_ORTHOLOGUE AFUA_4G06390)-RELATED"/>
    <property type="match status" value="1"/>
</dbReference>
<evidence type="ECO:0000313" key="11">
    <source>
        <dbReference type="EMBL" id="SAM05780.1"/>
    </source>
</evidence>
<reference evidence="11" key="1">
    <citation type="submission" date="2016-04" db="EMBL/GenBank/DDBJ databases">
        <authorList>
            <person name="Evans L.H."/>
            <person name="Alamgir A."/>
            <person name="Owens N."/>
            <person name="Weber N.D."/>
            <person name="Virtaneva K."/>
            <person name="Barbian K."/>
            <person name="Babar A."/>
            <person name="Rosenke K."/>
        </authorList>
    </citation>
    <scope>NUCLEOTIDE SEQUENCE [LARGE SCALE GENOMIC DNA]</scope>
    <source>
        <strain evidence="11">CBS 101.48</strain>
    </source>
</reference>
<evidence type="ECO:0000256" key="3">
    <source>
        <dbReference type="ARBA" id="ARBA00022448"/>
    </source>
</evidence>
<evidence type="ECO:0000256" key="9">
    <source>
        <dbReference type="PROSITE-ProRule" id="PRU00282"/>
    </source>
</evidence>
<evidence type="ECO:0000256" key="5">
    <source>
        <dbReference type="ARBA" id="ARBA00022737"/>
    </source>
</evidence>
<dbReference type="EMBL" id="LT554468">
    <property type="protein sequence ID" value="SAM05780.1"/>
    <property type="molecule type" value="Genomic_DNA"/>
</dbReference>
<feature type="repeat" description="Solcar" evidence="9">
    <location>
        <begin position="26"/>
        <end position="108"/>
    </location>
</feature>
<feature type="repeat" description="Solcar" evidence="9">
    <location>
        <begin position="122"/>
        <end position="222"/>
    </location>
</feature>
<sequence length="288" mass="31758">MTTENIRNESLPGRLFGQHTSFNDVLQANRTVAAASCAATASVLSGFPFDSVKTRMQTHSYDSIMSCVKITYKEEGARGFFRGILPPLVTVSMIKSVSFTIYEKSKATLRARTRLQGDTLSTLTPLATISGGCSGAFIAFLSCPLELVKIQRQLEQVLLKEQALRNGDGNIQRAESSSLRAAGQIIKRKGFFGLWSGLKLHSGKMDRGCSKGRTLFLTVSILCSTGYTWDGILLWQLRIDKTTDIRTIKGIRANDSLFCWWHVRGVLVVVCIPHRLGQIGYTKGRNDG</sequence>
<evidence type="ECO:0008006" key="13">
    <source>
        <dbReference type="Google" id="ProtNLM"/>
    </source>
</evidence>
<keyword evidence="3 10" id="KW-0813">Transport</keyword>
<evidence type="ECO:0000256" key="7">
    <source>
        <dbReference type="ARBA" id="ARBA00023128"/>
    </source>
</evidence>
<gene>
    <name evidence="11" type="primary">ABSGL_11655.1 scaffold 12295</name>
</gene>
<keyword evidence="7" id="KW-0496">Mitochondrion</keyword>
<dbReference type="PANTHER" id="PTHR45624">
    <property type="entry name" value="MITOCHONDRIAL BASIC AMINO ACIDS TRANSPORTER-RELATED"/>
    <property type="match status" value="1"/>
</dbReference>
<dbReference type="GO" id="GO:0022857">
    <property type="term" value="F:transmembrane transporter activity"/>
    <property type="evidence" value="ECO:0007669"/>
    <property type="project" value="TreeGrafter"/>
</dbReference>
<evidence type="ECO:0000256" key="1">
    <source>
        <dbReference type="ARBA" id="ARBA00004225"/>
    </source>
</evidence>
<evidence type="ECO:0000256" key="8">
    <source>
        <dbReference type="ARBA" id="ARBA00023136"/>
    </source>
</evidence>
<dbReference type="STRING" id="4829.A0A168QYJ6"/>
<keyword evidence="5" id="KW-0677">Repeat</keyword>
<dbReference type="PROSITE" id="PS50920">
    <property type="entry name" value="SOLCAR"/>
    <property type="match status" value="2"/>
</dbReference>
<dbReference type="InterPro" id="IPR023395">
    <property type="entry name" value="MCP_dom_sf"/>
</dbReference>
<dbReference type="GO" id="GO:0031966">
    <property type="term" value="C:mitochondrial membrane"/>
    <property type="evidence" value="ECO:0007669"/>
    <property type="project" value="UniProtKB-SubCell"/>
</dbReference>
<comment type="subcellular location">
    <subcellularLocation>
        <location evidence="1">Mitochondrion membrane</location>
        <topology evidence="1">Multi-pass membrane protein</topology>
    </subcellularLocation>
</comment>
<keyword evidence="8 9" id="KW-0472">Membrane</keyword>
<evidence type="ECO:0000256" key="6">
    <source>
        <dbReference type="ARBA" id="ARBA00022989"/>
    </source>
</evidence>
<dbReference type="Proteomes" id="UP000078561">
    <property type="component" value="Unassembled WGS sequence"/>
</dbReference>
<dbReference type="InterPro" id="IPR050567">
    <property type="entry name" value="Mitochondrial_Carrier"/>
</dbReference>
<evidence type="ECO:0000256" key="2">
    <source>
        <dbReference type="ARBA" id="ARBA00006375"/>
    </source>
</evidence>
<keyword evidence="6" id="KW-1133">Transmembrane helix</keyword>
<dbReference type="AlphaFoldDB" id="A0A168QYJ6"/>
<dbReference type="SUPFAM" id="SSF103506">
    <property type="entry name" value="Mitochondrial carrier"/>
    <property type="match status" value="1"/>
</dbReference>
<accession>A0A168QYJ6</accession>
<evidence type="ECO:0000256" key="10">
    <source>
        <dbReference type="RuleBase" id="RU000488"/>
    </source>
</evidence>
<dbReference type="Gene3D" id="1.50.40.10">
    <property type="entry name" value="Mitochondrial carrier domain"/>
    <property type="match status" value="1"/>
</dbReference>
<proteinExistence type="inferred from homology"/>
<comment type="similarity">
    <text evidence="2 10">Belongs to the mitochondrial carrier (TC 2.A.29) family.</text>
</comment>
<name>A0A168QYJ6_ABSGL</name>
<dbReference type="InParanoid" id="A0A168QYJ6"/>
<dbReference type="Pfam" id="PF00153">
    <property type="entry name" value="Mito_carr"/>
    <property type="match status" value="2"/>
</dbReference>
<dbReference type="OrthoDB" id="2382881at2759"/>
<keyword evidence="4 9" id="KW-0812">Transmembrane</keyword>